<feature type="transmembrane region" description="Helical" evidence="2">
    <location>
        <begin position="56"/>
        <end position="78"/>
    </location>
</feature>
<accession>A0A8W8JAV9</accession>
<dbReference type="SUPFAM" id="SSF81653">
    <property type="entry name" value="Calcium ATPase, transduction domain A"/>
    <property type="match status" value="1"/>
</dbReference>
<dbReference type="InterPro" id="IPR059000">
    <property type="entry name" value="ATPase_P-type_domA"/>
</dbReference>
<organism evidence="4 5">
    <name type="scientific">Magallana gigas</name>
    <name type="common">Pacific oyster</name>
    <name type="synonym">Crassostrea gigas</name>
    <dbReference type="NCBI Taxonomy" id="29159"/>
    <lineage>
        <taxon>Eukaryota</taxon>
        <taxon>Metazoa</taxon>
        <taxon>Spiralia</taxon>
        <taxon>Lophotrochozoa</taxon>
        <taxon>Mollusca</taxon>
        <taxon>Bivalvia</taxon>
        <taxon>Autobranchia</taxon>
        <taxon>Pteriomorphia</taxon>
        <taxon>Ostreida</taxon>
        <taxon>Ostreoidea</taxon>
        <taxon>Ostreidae</taxon>
        <taxon>Magallana</taxon>
    </lineage>
</organism>
<dbReference type="InterPro" id="IPR023299">
    <property type="entry name" value="ATPase_P-typ_cyto_dom_N"/>
</dbReference>
<feature type="region of interest" description="Disordered" evidence="1">
    <location>
        <begin position="437"/>
        <end position="471"/>
    </location>
</feature>
<evidence type="ECO:0000256" key="1">
    <source>
        <dbReference type="SAM" id="MobiDB-lite"/>
    </source>
</evidence>
<evidence type="ECO:0000313" key="5">
    <source>
        <dbReference type="Proteomes" id="UP000005408"/>
    </source>
</evidence>
<dbReference type="SUPFAM" id="SSF81660">
    <property type="entry name" value="Metal cation-transporting ATPase, ATP-binding domain N"/>
    <property type="match status" value="1"/>
</dbReference>
<keyword evidence="2" id="KW-0472">Membrane</keyword>
<dbReference type="Gene3D" id="3.40.1110.10">
    <property type="entry name" value="Calcium-transporting ATPase, cytoplasmic domain N"/>
    <property type="match status" value="1"/>
</dbReference>
<evidence type="ECO:0000259" key="3">
    <source>
        <dbReference type="Pfam" id="PF00122"/>
    </source>
</evidence>
<feature type="transmembrane region" description="Helical" evidence="2">
    <location>
        <begin position="280"/>
        <end position="299"/>
    </location>
</feature>
<sequence>MDNLPSTEQKGYTNHEALQRLHTEMSKEINSQEDKEKQQSFGSLCKSLDPSQIQSTFHWSGCFIVATIAILLLVTFGISTQNSDNGFGWYKVEFVICVFTIIINVWFSVWNTRLQRREFIRLSKLALRRIEDVLSKSDWCAEDFPFINSPISPCISLQWTIRDGINTNVPVPLLVKEDIILLRPGQRVPAKCVILKENLIGDKILMEGDIYTQEREAEKRRLSADIPQSKTPVAVSYFKLLETPYISQLRKILSNRVGHPVSSTENERYNIACVWLERRLLPVVAVLLLVVNVLRTMYIPGHVGHWTETVVILPINAILPLTPLFLPILWRMVNYYGQARVYAAFKVAKETKVLCEDSFSSDSDISEDEAKVDIKLNNILSLYWDLANGQGCYISRQINIAQTLGSVSSFCCVDKKGILSWPNPTAEKICFLTPESQRDPVNDEEDQGFSNSCDKIHPHPEGTEKHTTPHAAGSSVEVLDLTHASMNAFELQFDDPSWMKYLSSLKPLGLNILANTCNGKTVDLYTKFTDHVASEALANEDTVAVVNRRCLCELARQIGFTEKALDGFSLDRILGVYRQVSPEESAKAKVHRAKSFVHHQIPMPNMFSVVMKEKMSGSSQIFSQGTGDILVDCCSDYWNGEDVCPLTESDRKKVLDFYHRSSMAAYCTAFSYRPLTQYISPHLCENFIQVPQYWSSIQEPTTVSLMDSLFDNTSTSSVEDTVGCCQAQSNQVFIGMVTMQYQARQDFVQLIDKLEIACIRFVHFSQENEVQKQKKMGLEAGWNCHISLRSDLGVGTAPTSASVSQMELSNRYSSRHSSDTAARETNACARLFQSQESIRSRSH</sequence>
<keyword evidence="2" id="KW-0812">Transmembrane</keyword>
<dbReference type="PANTHER" id="PTHR13219:SF6">
    <property type="entry name" value="TRANSMEMBRANE PROTEIN 94"/>
    <property type="match status" value="1"/>
</dbReference>
<dbReference type="Pfam" id="PF00122">
    <property type="entry name" value="E1-E2_ATPase"/>
    <property type="match status" value="1"/>
</dbReference>
<dbReference type="Proteomes" id="UP000005408">
    <property type="component" value="Unassembled WGS sequence"/>
</dbReference>
<name>A0A8W8JAV9_MAGGI</name>
<feature type="transmembrane region" description="Helical" evidence="2">
    <location>
        <begin position="311"/>
        <end position="330"/>
    </location>
</feature>
<dbReference type="InterPro" id="IPR008250">
    <property type="entry name" value="ATPase_P-typ_transduc_dom_A_sf"/>
</dbReference>
<feature type="transmembrane region" description="Helical" evidence="2">
    <location>
        <begin position="90"/>
        <end position="110"/>
    </location>
</feature>
<evidence type="ECO:0000256" key="2">
    <source>
        <dbReference type="SAM" id="Phobius"/>
    </source>
</evidence>
<dbReference type="Gene3D" id="2.70.150.10">
    <property type="entry name" value="Calcium-transporting ATPase, cytoplasmic transduction domain A"/>
    <property type="match status" value="1"/>
</dbReference>
<feature type="domain" description="P-type ATPase A" evidence="3">
    <location>
        <begin position="160"/>
        <end position="214"/>
    </location>
</feature>
<dbReference type="EnsemblMetazoa" id="G1816.1">
    <property type="protein sequence ID" value="G1816.1:cds"/>
    <property type="gene ID" value="G1816"/>
</dbReference>
<dbReference type="InterPro" id="IPR039720">
    <property type="entry name" value="TMEM94"/>
</dbReference>
<dbReference type="GO" id="GO:0000166">
    <property type="term" value="F:nucleotide binding"/>
    <property type="evidence" value="ECO:0007669"/>
    <property type="project" value="InterPro"/>
</dbReference>
<feature type="compositionally biased region" description="Basic and acidic residues" evidence="1">
    <location>
        <begin position="454"/>
        <end position="467"/>
    </location>
</feature>
<dbReference type="AlphaFoldDB" id="A0A8W8JAV9"/>
<dbReference type="PANTHER" id="PTHR13219">
    <property type="entry name" value="TRANSMEMBRANE PROTEIN 94"/>
    <property type="match status" value="1"/>
</dbReference>
<protein>
    <recommendedName>
        <fullName evidence="3">P-type ATPase A domain-containing protein</fullName>
    </recommendedName>
</protein>
<evidence type="ECO:0000313" key="4">
    <source>
        <dbReference type="EnsemblMetazoa" id="G1816.1:cds"/>
    </source>
</evidence>
<dbReference type="SUPFAM" id="SSF81665">
    <property type="entry name" value="Calcium ATPase, transmembrane domain M"/>
    <property type="match status" value="1"/>
</dbReference>
<keyword evidence="5" id="KW-1185">Reference proteome</keyword>
<reference evidence="4" key="1">
    <citation type="submission" date="2022-08" db="UniProtKB">
        <authorList>
            <consortium name="EnsemblMetazoa"/>
        </authorList>
    </citation>
    <scope>IDENTIFICATION</scope>
    <source>
        <strain evidence="4">05x7-T-G4-1.051#20</strain>
    </source>
</reference>
<keyword evidence="2" id="KW-1133">Transmembrane helix</keyword>
<proteinExistence type="predicted"/>
<dbReference type="InterPro" id="IPR023298">
    <property type="entry name" value="ATPase_P-typ_TM_dom_sf"/>
</dbReference>